<comment type="caution">
    <text evidence="1">The sequence shown here is derived from an EMBL/GenBank/DDBJ whole genome shotgun (WGS) entry which is preliminary data.</text>
</comment>
<name>A0A831RUV0_9GAMM</name>
<accession>A0A831RUV0</accession>
<dbReference type="EMBL" id="DRLF01000069">
    <property type="protein sequence ID" value="HEC05565.1"/>
    <property type="molecule type" value="Genomic_DNA"/>
</dbReference>
<reference evidence="1" key="1">
    <citation type="journal article" date="2020" name="mSystems">
        <title>Genome- and Community-Level Interaction Insights into Carbon Utilization and Element Cycling Functions of Hydrothermarchaeota in Hydrothermal Sediment.</title>
        <authorList>
            <person name="Zhou Z."/>
            <person name="Liu Y."/>
            <person name="Xu W."/>
            <person name="Pan J."/>
            <person name="Luo Z.H."/>
            <person name="Li M."/>
        </authorList>
    </citation>
    <scope>NUCLEOTIDE SEQUENCE [LARGE SCALE GENOMIC DNA]</scope>
    <source>
        <strain evidence="1">HyVt-458</strain>
    </source>
</reference>
<dbReference type="Proteomes" id="UP000886339">
    <property type="component" value="Unassembled WGS sequence"/>
</dbReference>
<protein>
    <submittedName>
        <fullName evidence="1">Uncharacterized protein</fullName>
    </submittedName>
</protein>
<evidence type="ECO:0000313" key="1">
    <source>
        <dbReference type="EMBL" id="HEC05565.1"/>
    </source>
</evidence>
<gene>
    <name evidence="1" type="ORF">ENJ12_01820</name>
</gene>
<organism evidence="1">
    <name type="scientific">Thiolapillus brandeum</name>
    <dbReference type="NCBI Taxonomy" id="1076588"/>
    <lineage>
        <taxon>Bacteria</taxon>
        <taxon>Pseudomonadati</taxon>
        <taxon>Pseudomonadota</taxon>
        <taxon>Gammaproteobacteria</taxon>
        <taxon>Chromatiales</taxon>
        <taxon>Sedimenticolaceae</taxon>
        <taxon>Thiolapillus</taxon>
    </lineage>
</organism>
<sequence>MIALLIALKVDQILGLVWRETAAERPGEWLKQRKRIRSIAGHNFQISAELQKLNAVSAQFPTINFSGPGFR</sequence>
<dbReference type="AlphaFoldDB" id="A0A831RUV0"/>
<proteinExistence type="predicted"/>